<dbReference type="Gene3D" id="1.10.275.10">
    <property type="entry name" value="Fumarase/aspartase (N-terminal domain)"/>
    <property type="match status" value="1"/>
</dbReference>
<dbReference type="GO" id="GO:0016841">
    <property type="term" value="F:ammonia-lyase activity"/>
    <property type="evidence" value="ECO:0007669"/>
    <property type="project" value="UniProtKB-ARBA"/>
</dbReference>
<proteinExistence type="predicted"/>
<dbReference type="InterPro" id="IPR024083">
    <property type="entry name" value="Fumarase/histidase_N"/>
</dbReference>
<keyword evidence="1 3" id="KW-0456">Lyase</keyword>
<evidence type="ECO:0000313" key="3">
    <source>
        <dbReference type="EMBL" id="MCP2166563.1"/>
    </source>
</evidence>
<comment type="caution">
    <text evidence="3">The sequence shown here is derived from an EMBL/GenBank/DDBJ whole genome shotgun (WGS) entry which is preliminary data.</text>
</comment>
<feature type="compositionally biased region" description="Low complexity" evidence="2">
    <location>
        <begin position="277"/>
        <end position="288"/>
    </location>
</feature>
<dbReference type="RefSeq" id="WP_253772553.1">
    <property type="nucleotide sequence ID" value="NZ_JAMTCK010000007.1"/>
</dbReference>
<feature type="compositionally biased region" description="Pro residues" evidence="2">
    <location>
        <begin position="289"/>
        <end position="299"/>
    </location>
</feature>
<evidence type="ECO:0000256" key="1">
    <source>
        <dbReference type="ARBA" id="ARBA00023239"/>
    </source>
</evidence>
<protein>
    <submittedName>
        <fullName evidence="3">Aromatic amino acid lyase</fullName>
    </submittedName>
</protein>
<dbReference type="EMBL" id="JAMTCK010000007">
    <property type="protein sequence ID" value="MCP2166563.1"/>
    <property type="molecule type" value="Genomic_DNA"/>
</dbReference>
<accession>A0AAE3GF41</accession>
<reference evidence="3" key="1">
    <citation type="submission" date="2022-06" db="EMBL/GenBank/DDBJ databases">
        <title>Genomic Encyclopedia of Archaeal and Bacterial Type Strains, Phase II (KMG-II): from individual species to whole genera.</title>
        <authorList>
            <person name="Goeker M."/>
        </authorList>
    </citation>
    <scope>NUCLEOTIDE SEQUENCE</scope>
    <source>
        <strain evidence="3">DSM 43935</strain>
    </source>
</reference>
<dbReference type="InterPro" id="IPR008948">
    <property type="entry name" value="L-Aspartase-like"/>
</dbReference>
<keyword evidence="4" id="KW-1185">Reference proteome</keyword>
<name>A0AAE3GF41_9PSEU</name>
<dbReference type="InterPro" id="IPR001106">
    <property type="entry name" value="Aromatic_Lyase"/>
</dbReference>
<sequence length="445" mass="45624">MANTPVSQRRDLVLGAAPLTPSTVARIADAITPVTLRPPPSASRPYAAAPVPPPPPCPPCPDGAAEPVPRPGALTPPEVVRAVLLVRAQRLCLAAGRVRPELLDLLLACLNHDILPAVPRPGAGAAPASGTADWLVGLLAGQGRVWHGDGVRPAGQVLHERGLRACVPDPGERRLLATPADATEPGYALLAAHRAAELAAVTRLCAALVTETIQPPRTGYVPRVQDHRHRSGEFVPPPLAADQAGAREVAAAAAGPADALRAAAASADQWLAAQLTAPDQGDAPARAAPRPPRGTPAPTWPDGGPRLRALTRAARQVGALLAGWAARADQNPASGTRTTCGALLAEADRCGTADRPPAEAAFRAVALVEDVAAIQLLVLCQLGAPRPERAPAGPAATGPARRLVAAHALGHHRERTLAEALDPVVRLIRTGALRSVCDSGGDVAV</sequence>
<dbReference type="AlphaFoldDB" id="A0AAE3GF41"/>
<evidence type="ECO:0000256" key="2">
    <source>
        <dbReference type="SAM" id="MobiDB-lite"/>
    </source>
</evidence>
<organism evidence="3 4">
    <name type="scientific">Goodfellowiella coeruleoviolacea</name>
    <dbReference type="NCBI Taxonomy" id="334858"/>
    <lineage>
        <taxon>Bacteria</taxon>
        <taxon>Bacillati</taxon>
        <taxon>Actinomycetota</taxon>
        <taxon>Actinomycetes</taxon>
        <taxon>Pseudonocardiales</taxon>
        <taxon>Pseudonocardiaceae</taxon>
        <taxon>Goodfellowiella</taxon>
    </lineage>
</organism>
<feature type="region of interest" description="Disordered" evidence="2">
    <location>
        <begin position="218"/>
        <end position="239"/>
    </location>
</feature>
<dbReference type="Pfam" id="PF00221">
    <property type="entry name" value="Lyase_aromatic"/>
    <property type="match status" value="1"/>
</dbReference>
<evidence type="ECO:0000313" key="4">
    <source>
        <dbReference type="Proteomes" id="UP001206128"/>
    </source>
</evidence>
<dbReference type="Proteomes" id="UP001206128">
    <property type="component" value="Unassembled WGS sequence"/>
</dbReference>
<feature type="region of interest" description="Disordered" evidence="2">
    <location>
        <begin position="277"/>
        <end position="304"/>
    </location>
</feature>
<dbReference type="SUPFAM" id="SSF48557">
    <property type="entry name" value="L-aspartase-like"/>
    <property type="match status" value="1"/>
</dbReference>
<gene>
    <name evidence="3" type="ORF">LX83_003431</name>
</gene>